<comment type="cofactor">
    <cofactor evidence="5">
        <name>Fe(2+)</name>
        <dbReference type="ChEBI" id="CHEBI:29033"/>
    </cofactor>
    <text evidence="5">Binds 1 Fe(2+) ion per subunit.</text>
</comment>
<feature type="binding site" evidence="5">
    <location>
        <position position="553"/>
    </location>
    <ligand>
        <name>Fe cation</name>
        <dbReference type="ChEBI" id="CHEBI:24875"/>
        <note>catalytic</note>
    </ligand>
</feature>
<reference evidence="7 8" key="1">
    <citation type="submission" date="2017-06" db="EMBL/GenBank/DDBJ databases">
        <title>Ant-infecting Ophiocordyceps genomes reveal a high diversity of potential behavioral manipulation genes and a possible major role for enterotoxins.</title>
        <authorList>
            <person name="De Bekker C."/>
            <person name="Evans H.C."/>
            <person name="Brachmann A."/>
            <person name="Hughes D.P."/>
        </authorList>
    </citation>
    <scope>NUCLEOTIDE SEQUENCE [LARGE SCALE GENOMIC DNA]</scope>
    <source>
        <strain evidence="7 8">1348a</strain>
    </source>
</reference>
<gene>
    <name evidence="7" type="ORF">CDD82_7366</name>
</gene>
<keyword evidence="2 5" id="KW-0479">Metal-binding</keyword>
<dbReference type="PANTHER" id="PTHR10543">
    <property type="entry name" value="BETA-CAROTENE DIOXYGENASE"/>
    <property type="match status" value="1"/>
</dbReference>
<proteinExistence type="inferred from homology"/>
<dbReference type="EMBL" id="NJEU01000085">
    <property type="protein sequence ID" value="PHH81981.1"/>
    <property type="molecule type" value="Genomic_DNA"/>
</dbReference>
<dbReference type="GO" id="GO:0046872">
    <property type="term" value="F:metal ion binding"/>
    <property type="evidence" value="ECO:0007669"/>
    <property type="project" value="UniProtKB-KW"/>
</dbReference>
<organism evidence="7 8">
    <name type="scientific">Ophiocordyceps australis</name>
    <dbReference type="NCBI Taxonomy" id="1399860"/>
    <lineage>
        <taxon>Eukaryota</taxon>
        <taxon>Fungi</taxon>
        <taxon>Dikarya</taxon>
        <taxon>Ascomycota</taxon>
        <taxon>Pezizomycotina</taxon>
        <taxon>Sordariomycetes</taxon>
        <taxon>Hypocreomycetidae</taxon>
        <taxon>Hypocreales</taxon>
        <taxon>Ophiocordycipitaceae</taxon>
        <taxon>Ophiocordyceps</taxon>
    </lineage>
</organism>
<keyword evidence="8" id="KW-1185">Reference proteome</keyword>
<evidence type="ECO:0000313" key="8">
    <source>
        <dbReference type="Proteomes" id="UP000224854"/>
    </source>
</evidence>
<keyword evidence="3" id="KW-0560">Oxidoreductase</keyword>
<evidence type="ECO:0000256" key="1">
    <source>
        <dbReference type="ARBA" id="ARBA00006787"/>
    </source>
</evidence>
<accession>A0A2C5ZRM7</accession>
<comment type="similarity">
    <text evidence="1">Belongs to the carotenoid oxygenase family.</text>
</comment>
<evidence type="ECO:0000256" key="6">
    <source>
        <dbReference type="SAM" id="MobiDB-lite"/>
    </source>
</evidence>
<feature type="region of interest" description="Disordered" evidence="6">
    <location>
        <begin position="1"/>
        <end position="20"/>
    </location>
</feature>
<evidence type="ECO:0000313" key="7">
    <source>
        <dbReference type="EMBL" id="PHH81981.1"/>
    </source>
</evidence>
<evidence type="ECO:0000256" key="4">
    <source>
        <dbReference type="ARBA" id="ARBA00023004"/>
    </source>
</evidence>
<dbReference type="OrthoDB" id="407010at2759"/>
<evidence type="ECO:0000256" key="3">
    <source>
        <dbReference type="ARBA" id="ARBA00023002"/>
    </source>
</evidence>
<dbReference type="InterPro" id="IPR004294">
    <property type="entry name" value="Carotenoid_Oase"/>
</dbReference>
<name>A0A2C5ZRM7_9HYPO</name>
<feature type="binding site" evidence="5">
    <location>
        <position position="221"/>
    </location>
    <ligand>
        <name>Fe cation</name>
        <dbReference type="ChEBI" id="CHEBI:24875"/>
        <note>catalytic</note>
    </ligand>
</feature>
<dbReference type="PANTHER" id="PTHR10543:SF24">
    <property type="entry name" value="CAROTENOID ISOMEROOXYGENASE"/>
    <property type="match status" value="1"/>
</dbReference>
<evidence type="ECO:0000256" key="5">
    <source>
        <dbReference type="PIRSR" id="PIRSR604294-1"/>
    </source>
</evidence>
<comment type="caution">
    <text evidence="7">The sequence shown here is derived from an EMBL/GenBank/DDBJ whole genome shotgun (WGS) entry which is preliminary data.</text>
</comment>
<feature type="binding site" evidence="5">
    <location>
        <position position="273"/>
    </location>
    <ligand>
        <name>Fe cation</name>
        <dbReference type="ChEBI" id="CHEBI:24875"/>
        <note>catalytic</note>
    </ligand>
</feature>
<protein>
    <recommendedName>
        <fullName evidence="9">Carotenoid oxygenase</fullName>
    </recommendedName>
</protein>
<evidence type="ECO:0000256" key="2">
    <source>
        <dbReference type="ARBA" id="ARBA00022723"/>
    </source>
</evidence>
<dbReference type="Proteomes" id="UP000224854">
    <property type="component" value="Unassembled WGS sequence"/>
</dbReference>
<evidence type="ECO:0008006" key="9">
    <source>
        <dbReference type="Google" id="ProtNLM"/>
    </source>
</evidence>
<dbReference type="AlphaFoldDB" id="A0A2C5ZRM7"/>
<keyword evidence="4 5" id="KW-0408">Iron</keyword>
<feature type="binding site" evidence="5">
    <location>
        <position position="343"/>
    </location>
    <ligand>
        <name>Fe cation</name>
        <dbReference type="ChEBI" id="CHEBI:24875"/>
        <note>catalytic</note>
    </ligand>
</feature>
<sequence>MHLNATGVLHRTADDEADDRQQTLQNIERQSWKDWPNQAAFQGLDEHRGPVQLPVKGSIPGWAAGILYRTGPGQGSIDTTSKGAHEVTHWFDGFAHTHKFALHQTGGSCSVVYSSRRQSEAHVDQIKKMGWRCSTSFGQRADPCIGIFAKFMSCFVPQHPGNNVVCLPDLPGLAASPKGSMHISSDHATLQEIDRQTLEPVGMAHQRLLHPQLTGPLSCAHAQRDAVSGDWFNYNLSVGRVATYRVFRVSAATGRTDILATLSDPSLPAAYLHSFFLTPSYVVLCIPSTHFAWNGLKILWENNLVDALKPFDPARRCQWAVIDRRHARGLVARFSTPAGFFFHSVNAFERLAKSESGLGQTELLLDLALYDNFDFIHRMYYDVLLDRHDATHKAYFAHDAYKRSGSRHVRYSFKMPLAPQTRLQAQSAVATEVLSIPSPHSGELSTINPARATKPYRYVYGATTRGLSTFMDSLVKTDLHTRHAILWSGPAAHSPGEPVFVPRPGATDEDDGIVLSLVLDGSAQKSYLLCLDARTMVEVGRAEADFAIALGFHGFHDAAIQDPE</sequence>
<dbReference type="GO" id="GO:0016121">
    <property type="term" value="P:carotene catabolic process"/>
    <property type="evidence" value="ECO:0007669"/>
    <property type="project" value="TreeGrafter"/>
</dbReference>
<dbReference type="Pfam" id="PF03055">
    <property type="entry name" value="RPE65"/>
    <property type="match status" value="1"/>
</dbReference>
<dbReference type="GO" id="GO:0010436">
    <property type="term" value="F:carotenoid dioxygenase activity"/>
    <property type="evidence" value="ECO:0007669"/>
    <property type="project" value="TreeGrafter"/>
</dbReference>